<dbReference type="Pfam" id="PF00023">
    <property type="entry name" value="Ank"/>
    <property type="match status" value="1"/>
</dbReference>
<keyword evidence="4" id="KW-0223">Dioxygenase</keyword>
<evidence type="ECO:0000256" key="7">
    <source>
        <dbReference type="ARBA" id="ARBA00023043"/>
    </source>
</evidence>
<dbReference type="InterPro" id="IPR044862">
    <property type="entry name" value="Pro_4_hyd_alph_FE2OG_OXY"/>
</dbReference>
<evidence type="ECO:0000256" key="4">
    <source>
        <dbReference type="ARBA" id="ARBA00022964"/>
    </source>
</evidence>
<evidence type="ECO:0000313" key="12">
    <source>
        <dbReference type="EMBL" id="CAK9077200.1"/>
    </source>
</evidence>
<dbReference type="PANTHER" id="PTHR24173:SF74">
    <property type="entry name" value="ANKYRIN REPEAT DOMAIN-CONTAINING PROTEIN 16"/>
    <property type="match status" value="1"/>
</dbReference>
<feature type="repeat" description="ANK" evidence="8">
    <location>
        <begin position="557"/>
        <end position="579"/>
    </location>
</feature>
<dbReference type="InterPro" id="IPR006620">
    <property type="entry name" value="Pro_4_hyd_alph"/>
</dbReference>
<evidence type="ECO:0000256" key="5">
    <source>
        <dbReference type="ARBA" id="ARBA00023002"/>
    </source>
</evidence>
<dbReference type="PROSITE" id="PS50088">
    <property type="entry name" value="ANK_REPEAT"/>
    <property type="match status" value="3"/>
</dbReference>
<evidence type="ECO:0000256" key="3">
    <source>
        <dbReference type="ARBA" id="ARBA00022737"/>
    </source>
</evidence>
<dbReference type="InterPro" id="IPR005123">
    <property type="entry name" value="Oxoglu/Fe-dep_dioxygenase_dom"/>
</dbReference>
<keyword evidence="9" id="KW-0862">Zinc</keyword>
<keyword evidence="5" id="KW-0560">Oxidoreductase</keyword>
<feature type="repeat" description="ANK" evidence="8">
    <location>
        <begin position="658"/>
        <end position="681"/>
    </location>
</feature>
<evidence type="ECO:0000259" key="11">
    <source>
        <dbReference type="PROSITE" id="PS51471"/>
    </source>
</evidence>
<evidence type="ECO:0000256" key="1">
    <source>
        <dbReference type="ARBA" id="ARBA00001961"/>
    </source>
</evidence>
<dbReference type="Pfam" id="PF12796">
    <property type="entry name" value="Ank_2"/>
    <property type="match status" value="1"/>
</dbReference>
<dbReference type="EMBL" id="CAXAMM010037480">
    <property type="protein sequence ID" value="CAK9077200.1"/>
    <property type="molecule type" value="Genomic_DNA"/>
</dbReference>
<sequence>MSASTCDALEAALRAVSEVATPRTSAVEGVPGAFVVHGVLSAKDCEALGRVVDLAHAAVVLPDTTEPRRESQHHIPVWVDQAALKPLCRKLHAALPQTAGPRCAAQLEEPGLEVSHFTRLYKYEQGDFSAPHFDRAYHERDERGRLTRFSAFSIVLYLNDDFEGGSTTFFAKDPLVRPSRRGNTPVVDPTRLRVQARVTPRRGDALIFPHGNFPGCHPNPLHEGSVVVRGSKSILRSDIMFRPAEKCALPPPTSKRREGKPKAGSAAQLAIAEQVEAILNARLSQIAPEFADEASGSILVAREAGGPEMRCDLANKVFWKAFADESRRRRQRGEDKVAAFSSDLGLTRELTRVELAELIVASLPDDHPLAFVGVTSGASIVLNSKLHRLQMHEAQMIMCETCGKFLRSSGGLEWHMKRVHKVATHSQAFEAVQRASTAVTKPASVLVWPVVQPKAAPLDRRDFQTAVEDPEHLQAAIAQGKVRSLGPGLDACRAGDLETLKDLISQGAFDPREDRDRNGCTGLLWACGFGHLKLVRFLVDDCHVDPESPQLARRGLAGRKPLHWAARNGQLAVVRYLVEQVHATVDPETSDGTTPLCLAAYQGHLETCRYLRGAGANVLTVNSFGCNLAMWIAQGVDRVDVAEWALGLGVNFDAINHNGQGPLHKAAQRGNARLVNWLVSKVGPHHHLPNAAEQSTPAQLAEFSGHCDLAKVLRQASGLAEHRRPGLG</sequence>
<feature type="domain" description="C2H2-type" evidence="10">
    <location>
        <begin position="397"/>
        <end position="420"/>
    </location>
</feature>
<dbReference type="SMART" id="SM00702">
    <property type="entry name" value="P4Hc"/>
    <property type="match status" value="1"/>
</dbReference>
<dbReference type="InterPro" id="IPR013087">
    <property type="entry name" value="Znf_C2H2_type"/>
</dbReference>
<evidence type="ECO:0000256" key="9">
    <source>
        <dbReference type="PROSITE-ProRule" id="PRU00042"/>
    </source>
</evidence>
<evidence type="ECO:0000256" key="6">
    <source>
        <dbReference type="ARBA" id="ARBA00023004"/>
    </source>
</evidence>
<keyword evidence="2" id="KW-0479">Metal-binding</keyword>
<keyword evidence="6" id="KW-0408">Iron</keyword>
<keyword evidence="13" id="KW-1185">Reference proteome</keyword>
<dbReference type="PANTHER" id="PTHR24173">
    <property type="entry name" value="ANKYRIN REPEAT CONTAINING"/>
    <property type="match status" value="1"/>
</dbReference>
<feature type="domain" description="Fe2OG dioxygenase" evidence="11">
    <location>
        <begin position="114"/>
        <end position="245"/>
    </location>
</feature>
<accession>A0ABP0PME5</accession>
<evidence type="ECO:0000259" key="10">
    <source>
        <dbReference type="PROSITE" id="PS50157"/>
    </source>
</evidence>
<protein>
    <submittedName>
        <fullName evidence="12">Espin (Autosomal recessive deafness type 36 protein) (Ectoplasmic specialization protein)</fullName>
    </submittedName>
</protein>
<comment type="caution">
    <text evidence="12">The sequence shown here is derived from an EMBL/GenBank/DDBJ whole genome shotgun (WGS) entry which is preliminary data.</text>
</comment>
<dbReference type="PROSITE" id="PS50157">
    <property type="entry name" value="ZINC_FINGER_C2H2_2"/>
    <property type="match status" value="1"/>
</dbReference>
<dbReference type="Gene3D" id="1.25.40.20">
    <property type="entry name" value="Ankyrin repeat-containing domain"/>
    <property type="match status" value="2"/>
</dbReference>
<dbReference type="Pfam" id="PF13640">
    <property type="entry name" value="2OG-FeII_Oxy_3"/>
    <property type="match status" value="1"/>
</dbReference>
<keyword evidence="3" id="KW-0677">Repeat</keyword>
<keyword evidence="9" id="KW-0863">Zinc-finger</keyword>
<gene>
    <name evidence="12" type="ORF">SCF082_LOCUS37077</name>
</gene>
<proteinExistence type="predicted"/>
<keyword evidence="7 8" id="KW-0040">ANK repeat</keyword>
<organism evidence="12 13">
    <name type="scientific">Durusdinium trenchii</name>
    <dbReference type="NCBI Taxonomy" id="1381693"/>
    <lineage>
        <taxon>Eukaryota</taxon>
        <taxon>Sar</taxon>
        <taxon>Alveolata</taxon>
        <taxon>Dinophyceae</taxon>
        <taxon>Suessiales</taxon>
        <taxon>Symbiodiniaceae</taxon>
        <taxon>Durusdinium</taxon>
    </lineage>
</organism>
<dbReference type="PROSITE" id="PS00028">
    <property type="entry name" value="ZINC_FINGER_C2H2_1"/>
    <property type="match status" value="1"/>
</dbReference>
<dbReference type="PROSITE" id="PS51471">
    <property type="entry name" value="FE2OG_OXY"/>
    <property type="match status" value="1"/>
</dbReference>
<name>A0ABP0PME5_9DINO</name>
<dbReference type="Gene3D" id="2.60.120.620">
    <property type="entry name" value="q2cbj1_9rhob like domain"/>
    <property type="match status" value="1"/>
</dbReference>
<dbReference type="Pfam" id="PF13637">
    <property type="entry name" value="Ank_4"/>
    <property type="match status" value="1"/>
</dbReference>
<evidence type="ECO:0000256" key="8">
    <source>
        <dbReference type="PROSITE-ProRule" id="PRU00023"/>
    </source>
</evidence>
<dbReference type="PROSITE" id="PS50297">
    <property type="entry name" value="ANK_REP_REGION"/>
    <property type="match status" value="3"/>
</dbReference>
<dbReference type="Proteomes" id="UP001642464">
    <property type="component" value="Unassembled WGS sequence"/>
</dbReference>
<comment type="cofactor">
    <cofactor evidence="1">
        <name>L-ascorbate</name>
        <dbReference type="ChEBI" id="CHEBI:38290"/>
    </cofactor>
</comment>
<dbReference type="InterPro" id="IPR036770">
    <property type="entry name" value="Ankyrin_rpt-contain_sf"/>
</dbReference>
<dbReference type="SUPFAM" id="SSF48403">
    <property type="entry name" value="Ankyrin repeat"/>
    <property type="match status" value="1"/>
</dbReference>
<dbReference type="SMART" id="SM00248">
    <property type="entry name" value="ANK"/>
    <property type="match status" value="6"/>
</dbReference>
<evidence type="ECO:0000256" key="2">
    <source>
        <dbReference type="ARBA" id="ARBA00022723"/>
    </source>
</evidence>
<feature type="repeat" description="ANK" evidence="8">
    <location>
        <begin position="591"/>
        <end position="623"/>
    </location>
</feature>
<dbReference type="InterPro" id="IPR002110">
    <property type="entry name" value="Ankyrin_rpt"/>
</dbReference>
<reference evidence="12 13" key="1">
    <citation type="submission" date="2024-02" db="EMBL/GenBank/DDBJ databases">
        <authorList>
            <person name="Chen Y."/>
            <person name="Shah S."/>
            <person name="Dougan E. K."/>
            <person name="Thang M."/>
            <person name="Chan C."/>
        </authorList>
    </citation>
    <scope>NUCLEOTIDE SEQUENCE [LARGE SCALE GENOMIC DNA]</scope>
</reference>
<evidence type="ECO:0000313" key="13">
    <source>
        <dbReference type="Proteomes" id="UP001642464"/>
    </source>
</evidence>